<evidence type="ECO:0000256" key="1">
    <source>
        <dbReference type="SAM" id="Phobius"/>
    </source>
</evidence>
<feature type="transmembrane region" description="Helical" evidence="1">
    <location>
        <begin position="48"/>
        <end position="66"/>
    </location>
</feature>
<keyword evidence="1" id="KW-1133">Transmembrane helix</keyword>
<sequence>MAQGEEKAPFESLTELEQIEGNYYKMDLFVASALVLFTVWVFMSEKNFGWTLLLGGMAVLFLIRGIKNWRGRNIGTRPNLAADDD</sequence>
<reference evidence="2 3" key="1">
    <citation type="journal article" date="2016" name="Nat. Commun.">
        <title>Thousands of microbial genomes shed light on interconnected biogeochemical processes in an aquifer system.</title>
        <authorList>
            <person name="Anantharaman K."/>
            <person name="Brown C.T."/>
            <person name="Hug L.A."/>
            <person name="Sharon I."/>
            <person name="Castelle C.J."/>
            <person name="Probst A.J."/>
            <person name="Thomas B.C."/>
            <person name="Singh A."/>
            <person name="Wilkins M.J."/>
            <person name="Karaoz U."/>
            <person name="Brodie E.L."/>
            <person name="Williams K.H."/>
            <person name="Hubbard S.S."/>
            <person name="Banfield J.F."/>
        </authorList>
    </citation>
    <scope>NUCLEOTIDE SEQUENCE [LARGE SCALE GENOMIC DNA]</scope>
</reference>
<name>A0A1F5YU22_9BACT</name>
<protein>
    <submittedName>
        <fullName evidence="2">Uncharacterized protein</fullName>
    </submittedName>
</protein>
<organism evidence="2 3">
    <name type="scientific">Candidatus Glassbacteria bacterium RIFCSPLOWO2_12_FULL_58_11</name>
    <dbReference type="NCBI Taxonomy" id="1817867"/>
    <lineage>
        <taxon>Bacteria</taxon>
        <taxon>Candidatus Glassiibacteriota</taxon>
    </lineage>
</organism>
<evidence type="ECO:0000313" key="3">
    <source>
        <dbReference type="Proteomes" id="UP000179129"/>
    </source>
</evidence>
<keyword evidence="1" id="KW-0472">Membrane</keyword>
<evidence type="ECO:0000313" key="2">
    <source>
        <dbReference type="EMBL" id="OGG03711.1"/>
    </source>
</evidence>
<accession>A0A1F5YU22</accession>
<keyword evidence="1" id="KW-0812">Transmembrane</keyword>
<dbReference type="EMBL" id="MFIX01000132">
    <property type="protein sequence ID" value="OGG03711.1"/>
    <property type="molecule type" value="Genomic_DNA"/>
</dbReference>
<dbReference type="Proteomes" id="UP000179129">
    <property type="component" value="Unassembled WGS sequence"/>
</dbReference>
<feature type="transmembrane region" description="Helical" evidence="1">
    <location>
        <begin position="23"/>
        <end position="42"/>
    </location>
</feature>
<comment type="caution">
    <text evidence="2">The sequence shown here is derived from an EMBL/GenBank/DDBJ whole genome shotgun (WGS) entry which is preliminary data.</text>
</comment>
<dbReference type="AlphaFoldDB" id="A0A1F5YU22"/>
<proteinExistence type="predicted"/>
<gene>
    <name evidence="2" type="ORF">A3F83_10235</name>
</gene>